<organism evidence="4 5">
    <name type="scientific">Tortispora caseinolytica NRRL Y-17796</name>
    <dbReference type="NCBI Taxonomy" id="767744"/>
    <lineage>
        <taxon>Eukaryota</taxon>
        <taxon>Fungi</taxon>
        <taxon>Dikarya</taxon>
        <taxon>Ascomycota</taxon>
        <taxon>Saccharomycotina</taxon>
        <taxon>Trigonopsidomycetes</taxon>
        <taxon>Trigonopsidales</taxon>
        <taxon>Trigonopsidaceae</taxon>
        <taxon>Tortispora</taxon>
    </lineage>
</organism>
<sequence>KMALPGSFLNKHVIKDNYKRQKFAEAEVERLALRYIVRSTELPSKTRLMAQIKLATMPKYTSITQVHNRCITSGYGRNVDTKTRLCHKQFRTKALEGYLTGIKKASW</sequence>
<evidence type="ECO:0000313" key="4">
    <source>
        <dbReference type="EMBL" id="ODV92713.1"/>
    </source>
</evidence>
<dbReference type="OrthoDB" id="413436at2759"/>
<evidence type="ECO:0000256" key="2">
    <source>
        <dbReference type="ARBA" id="ARBA00022980"/>
    </source>
</evidence>
<dbReference type="InterPro" id="IPR001209">
    <property type="entry name" value="Ribosomal_uS14"/>
</dbReference>
<reference evidence="5" key="1">
    <citation type="submission" date="2016-02" db="EMBL/GenBank/DDBJ databases">
        <title>Comparative genomics of biotechnologically important yeasts.</title>
        <authorList>
            <consortium name="DOE Joint Genome Institute"/>
            <person name="Riley R."/>
            <person name="Haridas S."/>
            <person name="Wolfe K.H."/>
            <person name="Lopes M.R."/>
            <person name="Hittinger C.T."/>
            <person name="Goker M."/>
            <person name="Salamov A."/>
            <person name="Wisecaver J."/>
            <person name="Long T.M."/>
            <person name="Aerts A.L."/>
            <person name="Barry K."/>
            <person name="Choi C."/>
            <person name="Clum A."/>
            <person name="Coughlan A.Y."/>
            <person name="Deshpande S."/>
            <person name="Douglass A.P."/>
            <person name="Hanson S.J."/>
            <person name="Klenk H.-P."/>
            <person name="Labutti K."/>
            <person name="Lapidus A."/>
            <person name="Lindquist E."/>
            <person name="Lipzen A."/>
            <person name="Meier-Kolthoff J.P."/>
            <person name="Ohm R.A."/>
            <person name="Otillar R.P."/>
            <person name="Pangilinan J."/>
            <person name="Peng Y."/>
            <person name="Rokas A."/>
            <person name="Rosa C.A."/>
            <person name="Scheuner C."/>
            <person name="Sibirny A.A."/>
            <person name="Slot J.C."/>
            <person name="Stielow J.B."/>
            <person name="Sun H."/>
            <person name="Kurtzman C.P."/>
            <person name="Blackwell M."/>
            <person name="Jeffries T.W."/>
            <person name="Grigoriev I.V."/>
        </authorList>
    </citation>
    <scope>NUCLEOTIDE SEQUENCE [LARGE SCALE GENOMIC DNA]</scope>
    <source>
        <strain evidence="5">NRRL Y-17796</strain>
    </source>
</reference>
<dbReference type="Proteomes" id="UP000095023">
    <property type="component" value="Unassembled WGS sequence"/>
</dbReference>
<evidence type="ECO:0000256" key="3">
    <source>
        <dbReference type="ARBA" id="ARBA00023274"/>
    </source>
</evidence>
<keyword evidence="2" id="KW-0689">Ribosomal protein</keyword>
<dbReference type="GO" id="GO:0003735">
    <property type="term" value="F:structural constituent of ribosome"/>
    <property type="evidence" value="ECO:0007669"/>
    <property type="project" value="EnsemblFungi"/>
</dbReference>
<feature type="non-terminal residue" evidence="4">
    <location>
        <position position="107"/>
    </location>
</feature>
<protein>
    <recommendedName>
        <fullName evidence="6">Ribosomal protein S14</fullName>
    </recommendedName>
</protein>
<dbReference type="GO" id="GO:0006412">
    <property type="term" value="P:translation"/>
    <property type="evidence" value="ECO:0007669"/>
    <property type="project" value="InterPro"/>
</dbReference>
<dbReference type="EMBL" id="KV453841">
    <property type="protein sequence ID" value="ODV92713.1"/>
    <property type="molecule type" value="Genomic_DNA"/>
</dbReference>
<dbReference type="Gene3D" id="1.10.287.1480">
    <property type="match status" value="1"/>
</dbReference>
<evidence type="ECO:0000256" key="1">
    <source>
        <dbReference type="ARBA" id="ARBA00009083"/>
    </source>
</evidence>
<dbReference type="GO" id="GO:0005763">
    <property type="term" value="C:mitochondrial small ribosomal subunit"/>
    <property type="evidence" value="ECO:0007669"/>
    <property type="project" value="EnsemblFungi"/>
</dbReference>
<name>A0A1E4TLV0_9ASCO</name>
<dbReference type="PANTHER" id="PTHR19836">
    <property type="entry name" value="30S RIBOSOMAL PROTEIN S14"/>
    <property type="match status" value="1"/>
</dbReference>
<accession>A0A1E4TLV0</accession>
<gene>
    <name evidence="4" type="ORF">CANCADRAFT_19213</name>
</gene>
<keyword evidence="5" id="KW-1185">Reference proteome</keyword>
<dbReference type="PANTHER" id="PTHR19836:SF19">
    <property type="entry name" value="SMALL RIBOSOMAL SUBUNIT PROTEIN US14M"/>
    <property type="match status" value="1"/>
</dbReference>
<proteinExistence type="inferred from homology"/>
<evidence type="ECO:0008006" key="6">
    <source>
        <dbReference type="Google" id="ProtNLM"/>
    </source>
</evidence>
<dbReference type="Pfam" id="PF00253">
    <property type="entry name" value="Ribosomal_S14"/>
    <property type="match status" value="1"/>
</dbReference>
<keyword evidence="3" id="KW-0687">Ribonucleoprotein</keyword>
<dbReference type="AlphaFoldDB" id="A0A1E4TLV0"/>
<dbReference type="SUPFAM" id="SSF57716">
    <property type="entry name" value="Glucocorticoid receptor-like (DNA-binding domain)"/>
    <property type="match status" value="1"/>
</dbReference>
<feature type="non-terminal residue" evidence="4">
    <location>
        <position position="1"/>
    </location>
</feature>
<comment type="similarity">
    <text evidence="1">Belongs to the universal ribosomal protein uS14 family.</text>
</comment>
<evidence type="ECO:0000313" key="5">
    <source>
        <dbReference type="Proteomes" id="UP000095023"/>
    </source>
</evidence>